<reference evidence="1" key="1">
    <citation type="submission" date="2023-04" db="EMBL/GenBank/DDBJ databases">
        <title>Phytophthora lilii NBRC 32176.</title>
        <authorList>
            <person name="Ichikawa N."/>
            <person name="Sato H."/>
            <person name="Tonouchi N."/>
        </authorList>
    </citation>
    <scope>NUCLEOTIDE SEQUENCE</scope>
    <source>
        <strain evidence="1">NBRC 32176</strain>
    </source>
</reference>
<evidence type="ECO:0000313" key="2">
    <source>
        <dbReference type="Proteomes" id="UP001165083"/>
    </source>
</evidence>
<gene>
    <name evidence="1" type="ORF">Plil01_000405800</name>
</gene>
<organism evidence="1 2">
    <name type="scientific">Phytophthora lilii</name>
    <dbReference type="NCBI Taxonomy" id="2077276"/>
    <lineage>
        <taxon>Eukaryota</taxon>
        <taxon>Sar</taxon>
        <taxon>Stramenopiles</taxon>
        <taxon>Oomycota</taxon>
        <taxon>Peronosporomycetes</taxon>
        <taxon>Peronosporales</taxon>
        <taxon>Peronosporaceae</taxon>
        <taxon>Phytophthora</taxon>
    </lineage>
</organism>
<name>A0A9W6TG92_9STRA</name>
<accession>A0A9W6TG92</accession>
<proteinExistence type="predicted"/>
<protein>
    <submittedName>
        <fullName evidence="1">Unnamed protein product</fullName>
    </submittedName>
</protein>
<dbReference type="Proteomes" id="UP001165083">
    <property type="component" value="Unassembled WGS sequence"/>
</dbReference>
<keyword evidence="2" id="KW-1185">Reference proteome</keyword>
<dbReference type="OrthoDB" id="129130at2759"/>
<sequence>MLLDACAESSERVIEMLGPRLEHLGRLSVGLQVVPCIRGDRRVRSSVDTAKSFDEVVTAAVPNMDVGGDVTLDLGTSRGQLYAAETAQAAAENSLHQEIIVAKTPRC</sequence>
<dbReference type="EMBL" id="BSXW01000162">
    <property type="protein sequence ID" value="GMF13599.1"/>
    <property type="molecule type" value="Genomic_DNA"/>
</dbReference>
<comment type="caution">
    <text evidence="1">The sequence shown here is derived from an EMBL/GenBank/DDBJ whole genome shotgun (WGS) entry which is preliminary data.</text>
</comment>
<evidence type="ECO:0000313" key="1">
    <source>
        <dbReference type="EMBL" id="GMF13599.1"/>
    </source>
</evidence>
<dbReference type="AlphaFoldDB" id="A0A9W6TG92"/>